<accession>A0ABU0CWV5</accession>
<evidence type="ECO:0000313" key="2">
    <source>
        <dbReference type="EMBL" id="MDQ0340901.1"/>
    </source>
</evidence>
<comment type="caution">
    <text evidence="2">The sequence shown here is derived from an EMBL/GenBank/DDBJ whole genome shotgun (WGS) entry which is preliminary data.</text>
</comment>
<dbReference type="PIRSF" id="PIRSF018072">
    <property type="entry name" value="UCP018072"/>
    <property type="match status" value="1"/>
</dbReference>
<organism evidence="2 3">
    <name type="scientific">Caldalkalibacillus uzonensis</name>
    <dbReference type="NCBI Taxonomy" id="353224"/>
    <lineage>
        <taxon>Bacteria</taxon>
        <taxon>Bacillati</taxon>
        <taxon>Bacillota</taxon>
        <taxon>Bacilli</taxon>
        <taxon>Bacillales</taxon>
        <taxon>Bacillaceae</taxon>
        <taxon>Caldalkalibacillus</taxon>
    </lineage>
</organism>
<dbReference type="SUPFAM" id="SSF54637">
    <property type="entry name" value="Thioesterase/thiol ester dehydrase-isomerase"/>
    <property type="match status" value="1"/>
</dbReference>
<dbReference type="Gene3D" id="3.10.129.10">
    <property type="entry name" value="Hotdog Thioesterase"/>
    <property type="match status" value="1"/>
</dbReference>
<keyword evidence="3" id="KW-1185">Reference proteome</keyword>
<evidence type="ECO:0000259" key="1">
    <source>
        <dbReference type="Pfam" id="PF13452"/>
    </source>
</evidence>
<evidence type="ECO:0000313" key="3">
    <source>
        <dbReference type="Proteomes" id="UP001232445"/>
    </source>
</evidence>
<dbReference type="EMBL" id="JAUSUQ010000022">
    <property type="protein sequence ID" value="MDQ0340901.1"/>
    <property type="molecule type" value="Genomic_DNA"/>
</dbReference>
<sequence>MWSDFVGKKSDKVKNVVERGAVRKFAEAIGDLNPLYVDEEVAAQSRYGRLLAPPTFPRTFQYGEIHGLSLPKSGLIHGEQSFFYERPLLVGDEVYCYTALQKVFEKKGGSGQLTFLVFERVGEDPDGARIFMTRETIIVTETVRKGMEP</sequence>
<dbReference type="RefSeq" id="WP_007504358.1">
    <property type="nucleotide sequence ID" value="NZ_JAUSUQ010000022.1"/>
</dbReference>
<proteinExistence type="predicted"/>
<dbReference type="CDD" id="cd03441">
    <property type="entry name" value="R_hydratase_like"/>
    <property type="match status" value="1"/>
</dbReference>
<dbReference type="InterPro" id="IPR016709">
    <property type="entry name" value="HadA-like"/>
</dbReference>
<protein>
    <submittedName>
        <fullName evidence="2">Acyl dehydratase</fullName>
    </submittedName>
</protein>
<dbReference type="Pfam" id="PF13452">
    <property type="entry name" value="FAS1_DH_region"/>
    <property type="match status" value="1"/>
</dbReference>
<feature type="domain" description="FAS1-like dehydratase" evidence="1">
    <location>
        <begin position="5"/>
        <end position="131"/>
    </location>
</feature>
<reference evidence="2 3" key="1">
    <citation type="submission" date="2023-07" db="EMBL/GenBank/DDBJ databases">
        <title>Genomic Encyclopedia of Type Strains, Phase IV (KMG-IV): sequencing the most valuable type-strain genomes for metagenomic binning, comparative biology and taxonomic classification.</title>
        <authorList>
            <person name="Goeker M."/>
        </authorList>
    </citation>
    <scope>NUCLEOTIDE SEQUENCE [LARGE SCALE GENOMIC DNA]</scope>
    <source>
        <strain evidence="2 3">DSM 17740</strain>
    </source>
</reference>
<name>A0ABU0CWV5_9BACI</name>
<dbReference type="InterPro" id="IPR029069">
    <property type="entry name" value="HotDog_dom_sf"/>
</dbReference>
<gene>
    <name evidence="2" type="ORF">J2S00_003741</name>
</gene>
<dbReference type="Proteomes" id="UP001232445">
    <property type="component" value="Unassembled WGS sequence"/>
</dbReference>
<dbReference type="InterPro" id="IPR039569">
    <property type="entry name" value="FAS1-like_DH_region"/>
</dbReference>